<dbReference type="PANTHER" id="PTHR48009:SF4">
    <property type="entry name" value="LEUCINE-RICH REPEAT (LRR) FAMILY PROTEIN"/>
    <property type="match status" value="1"/>
</dbReference>
<dbReference type="Pfam" id="PF13855">
    <property type="entry name" value="LRR_8"/>
    <property type="match status" value="1"/>
</dbReference>
<dbReference type="InterPro" id="IPR018392">
    <property type="entry name" value="LysM"/>
</dbReference>
<dbReference type="SUPFAM" id="SSF52058">
    <property type="entry name" value="L domain-like"/>
    <property type="match status" value="1"/>
</dbReference>
<keyword evidence="2" id="KW-0677">Repeat</keyword>
<feature type="domain" description="LysM" evidence="3">
    <location>
        <begin position="225"/>
        <end position="271"/>
    </location>
</feature>
<keyword evidence="5" id="KW-1185">Reference proteome</keyword>
<dbReference type="EMBL" id="FNXT01000714">
    <property type="protein sequence ID" value="SZX66570.1"/>
    <property type="molecule type" value="Genomic_DNA"/>
</dbReference>
<comment type="subcellular location">
    <subcellularLocation>
        <location evidence="1">Cytoplasm</location>
        <location evidence="1">Cytoskeleton</location>
        <location evidence="1">Cilium axoneme</location>
    </subcellularLocation>
</comment>
<dbReference type="SMART" id="SM00645">
    <property type="entry name" value="Pept_C1"/>
    <property type="match status" value="1"/>
</dbReference>
<dbReference type="Proteomes" id="UP000256970">
    <property type="component" value="Unassembled WGS sequence"/>
</dbReference>
<sequence length="709" mass="77035">METAVASVLQLNATAAGLDFSEQQLFYCMGDMHVCDSGWTLEAALLAMRSSQKLLQEHCLPYEADVVSAKSTELRCAPKCKQYGYAPAQGVFDFQPIRTAWRAQQHIREFGSVLTRLDLYQDLLAFGPRAKAGVVYKPAAGLAPPVGHAALLIGYNNVEQYWLVKNSFGPHWGDAGTFKVAYGAASVLDPDMSFGVTWQPAKSSPVVPQRLPVTPLPAAKQPGCYTYKAGSADYMSKVAAMSGVPLAKFMAANSAAVTDLDRSIEGQALRVCNPDRERVVDMSLPHAADIQRGIPPNEMEALVAFKDMVDEKRSVDQGWPNWREAFATGTRYCDLTVFDCEKVGGVDVVVGVKMFPVPVLVPPESLQGALPPARVLRGLPHLRSLYIEGFRGIKGTLPDDWGALTQLLSVYIVNCGLTGTIPASWAGMRQLRRLNLTGNRLEGSLPASFRSLALLNVLSLGFNKLGGKLPASWSQLARLQQLDVSANLLTGPLPVSWGQLRSLMALWLSNNRLSGPLPPAWAQLKDLLVFAAGSNVLTGTLPAQFSQWTAVRAIWLRSNLLRGTLPAAWSGLARLEQLQLGLSPRENGITGSLPASWGALKALRDLQMVGQHLTGTLPASWQGMEAMESLSVCFNDITGTIPTQWAQGMRRLRMFCTNSNPRLQGCVPKAWKGVLRKTEEEMDASVVQVDQDLFGLVTANTRLSGFCKA</sequence>
<dbReference type="FunFam" id="3.80.10.10:FF:000383">
    <property type="entry name" value="Leucine-rich repeat receptor protein kinase EMS1"/>
    <property type="match status" value="1"/>
</dbReference>
<dbReference type="AlphaFoldDB" id="A0A383VNV4"/>
<evidence type="ECO:0000313" key="4">
    <source>
        <dbReference type="EMBL" id="SZX66570.1"/>
    </source>
</evidence>
<dbReference type="Gene3D" id="3.90.70.10">
    <property type="entry name" value="Cysteine proteinases"/>
    <property type="match status" value="1"/>
</dbReference>
<evidence type="ECO:0000256" key="2">
    <source>
        <dbReference type="ARBA" id="ARBA00022737"/>
    </source>
</evidence>
<dbReference type="PROSITE" id="PS51782">
    <property type="entry name" value="LYSM"/>
    <property type="match status" value="1"/>
</dbReference>
<reference evidence="4 5" key="1">
    <citation type="submission" date="2016-10" db="EMBL/GenBank/DDBJ databases">
        <authorList>
            <person name="Cai Z."/>
        </authorList>
    </citation>
    <scope>NUCLEOTIDE SEQUENCE [LARGE SCALE GENOMIC DNA]</scope>
</reference>
<dbReference type="SUPFAM" id="SSF54001">
    <property type="entry name" value="Cysteine proteinases"/>
    <property type="match status" value="1"/>
</dbReference>
<evidence type="ECO:0000256" key="1">
    <source>
        <dbReference type="ARBA" id="ARBA00004430"/>
    </source>
</evidence>
<gene>
    <name evidence="4" type="ORF">BQ4739_LOCUS6973</name>
</gene>
<dbReference type="InterPro" id="IPR032675">
    <property type="entry name" value="LRR_dom_sf"/>
</dbReference>
<proteinExistence type="predicted"/>
<dbReference type="InterPro" id="IPR053213">
    <property type="entry name" value="RLP29"/>
</dbReference>
<dbReference type="Pfam" id="PF00560">
    <property type="entry name" value="LRR_1"/>
    <property type="match status" value="1"/>
</dbReference>
<dbReference type="GO" id="GO:0008234">
    <property type="term" value="F:cysteine-type peptidase activity"/>
    <property type="evidence" value="ECO:0007669"/>
    <property type="project" value="InterPro"/>
</dbReference>
<dbReference type="Pfam" id="PF00112">
    <property type="entry name" value="Peptidase_C1"/>
    <property type="match status" value="1"/>
</dbReference>
<dbReference type="PANTHER" id="PTHR48009">
    <property type="entry name" value="LEUCINE-RICH REPEAT (LRR) FAMILY PROTEIN"/>
    <property type="match status" value="1"/>
</dbReference>
<evidence type="ECO:0000313" key="5">
    <source>
        <dbReference type="Proteomes" id="UP000256970"/>
    </source>
</evidence>
<dbReference type="GO" id="GO:0006508">
    <property type="term" value="P:proteolysis"/>
    <property type="evidence" value="ECO:0007669"/>
    <property type="project" value="InterPro"/>
</dbReference>
<evidence type="ECO:0000259" key="3">
    <source>
        <dbReference type="PROSITE" id="PS51782"/>
    </source>
</evidence>
<dbReference type="InterPro" id="IPR001611">
    <property type="entry name" value="Leu-rich_rpt"/>
</dbReference>
<dbReference type="STRING" id="3088.A0A383VNV4"/>
<dbReference type="InterPro" id="IPR038765">
    <property type="entry name" value="Papain-like_cys_pep_sf"/>
</dbReference>
<organism evidence="4 5">
    <name type="scientific">Tetradesmus obliquus</name>
    <name type="common">Green alga</name>
    <name type="synonym">Acutodesmus obliquus</name>
    <dbReference type="NCBI Taxonomy" id="3088"/>
    <lineage>
        <taxon>Eukaryota</taxon>
        <taxon>Viridiplantae</taxon>
        <taxon>Chlorophyta</taxon>
        <taxon>core chlorophytes</taxon>
        <taxon>Chlorophyceae</taxon>
        <taxon>CS clade</taxon>
        <taxon>Sphaeropleales</taxon>
        <taxon>Scenedesmaceae</taxon>
        <taxon>Tetradesmus</taxon>
    </lineage>
</organism>
<protein>
    <recommendedName>
        <fullName evidence="3">LysM domain-containing protein</fullName>
    </recommendedName>
</protein>
<dbReference type="InterPro" id="IPR000668">
    <property type="entry name" value="Peptidase_C1A_C"/>
</dbReference>
<dbReference type="GO" id="GO:0005930">
    <property type="term" value="C:axoneme"/>
    <property type="evidence" value="ECO:0007669"/>
    <property type="project" value="UniProtKB-SubCell"/>
</dbReference>
<name>A0A383VNV4_TETOB</name>
<dbReference type="Gene3D" id="3.80.10.10">
    <property type="entry name" value="Ribonuclease Inhibitor"/>
    <property type="match status" value="1"/>
</dbReference>
<accession>A0A383VNV4</accession>